<protein>
    <submittedName>
        <fullName evidence="1">Uncharacterized protein</fullName>
    </submittedName>
</protein>
<dbReference type="AlphaFoldDB" id="A0A0F9EK01"/>
<organism evidence="1">
    <name type="scientific">marine sediment metagenome</name>
    <dbReference type="NCBI Taxonomy" id="412755"/>
    <lineage>
        <taxon>unclassified sequences</taxon>
        <taxon>metagenomes</taxon>
        <taxon>ecological metagenomes</taxon>
    </lineage>
</organism>
<reference evidence="1" key="1">
    <citation type="journal article" date="2015" name="Nature">
        <title>Complex archaea that bridge the gap between prokaryotes and eukaryotes.</title>
        <authorList>
            <person name="Spang A."/>
            <person name="Saw J.H."/>
            <person name="Jorgensen S.L."/>
            <person name="Zaremba-Niedzwiedzka K."/>
            <person name="Martijn J."/>
            <person name="Lind A.E."/>
            <person name="van Eijk R."/>
            <person name="Schleper C."/>
            <person name="Guy L."/>
            <person name="Ettema T.J."/>
        </authorList>
    </citation>
    <scope>NUCLEOTIDE SEQUENCE</scope>
</reference>
<gene>
    <name evidence="1" type="ORF">LCGC14_2064900</name>
</gene>
<proteinExistence type="predicted"/>
<sequence length="86" mass="9604">MVKKQRRKPAVQLVCGTKETGARSINWYQRLCDADQLYVRDVVSEAVAAPDAAPYLIAKALTEELSINRSVGTVARTLREMIRNAQ</sequence>
<comment type="caution">
    <text evidence="1">The sequence shown here is derived from an EMBL/GenBank/DDBJ whole genome shotgun (WGS) entry which is preliminary data.</text>
</comment>
<accession>A0A0F9EK01</accession>
<dbReference type="EMBL" id="LAZR01024651">
    <property type="protein sequence ID" value="KKL74438.1"/>
    <property type="molecule type" value="Genomic_DNA"/>
</dbReference>
<name>A0A0F9EK01_9ZZZZ</name>
<evidence type="ECO:0000313" key="1">
    <source>
        <dbReference type="EMBL" id="KKL74438.1"/>
    </source>
</evidence>